<accession>D3BTF1</accession>
<dbReference type="InterPro" id="IPR002110">
    <property type="entry name" value="Ankyrin_rpt"/>
</dbReference>
<protein>
    <recommendedName>
        <fullName evidence="3">Ankyrin repeat protein</fullName>
    </recommendedName>
</protein>
<dbReference type="Gene3D" id="1.25.40.20">
    <property type="entry name" value="Ankyrin repeat-containing domain"/>
    <property type="match status" value="2"/>
</dbReference>
<dbReference type="SUPFAM" id="SSF48403">
    <property type="entry name" value="Ankyrin repeat"/>
    <property type="match status" value="1"/>
</dbReference>
<gene>
    <name evidence="1" type="ORF">PPL_11445</name>
</gene>
<evidence type="ECO:0000313" key="2">
    <source>
        <dbReference type="Proteomes" id="UP000001396"/>
    </source>
</evidence>
<dbReference type="Proteomes" id="UP000001396">
    <property type="component" value="Unassembled WGS sequence"/>
</dbReference>
<evidence type="ECO:0000313" key="1">
    <source>
        <dbReference type="EMBL" id="EFA75368.1"/>
    </source>
</evidence>
<dbReference type="GeneID" id="31366913"/>
<reference evidence="1 2" key="1">
    <citation type="journal article" date="2011" name="Genome Res.">
        <title>Phylogeny-wide analysis of social amoeba genomes highlights ancient origins for complex intercellular communication.</title>
        <authorList>
            <person name="Heidel A.J."/>
            <person name="Lawal H.M."/>
            <person name="Felder M."/>
            <person name="Schilde C."/>
            <person name="Helps N.R."/>
            <person name="Tunggal B."/>
            <person name="Rivero F."/>
            <person name="John U."/>
            <person name="Schleicher M."/>
            <person name="Eichinger L."/>
            <person name="Platzer M."/>
            <person name="Noegel A.A."/>
            <person name="Schaap P."/>
            <person name="Gloeckner G."/>
        </authorList>
    </citation>
    <scope>NUCLEOTIDE SEQUENCE [LARGE SCALE GENOMIC DNA]</scope>
    <source>
        <strain evidence="2">ATCC 26659 / Pp 5 / PN500</strain>
    </source>
</reference>
<keyword evidence="2" id="KW-1185">Reference proteome</keyword>
<dbReference type="RefSeq" id="XP_020427502.1">
    <property type="nucleotide sequence ID" value="XM_020582199.1"/>
</dbReference>
<dbReference type="InterPro" id="IPR036770">
    <property type="entry name" value="Ankyrin_rpt-contain_sf"/>
</dbReference>
<dbReference type="InterPro" id="IPR052050">
    <property type="entry name" value="SecEffector_AnkRepeat"/>
</dbReference>
<dbReference type="Pfam" id="PF12796">
    <property type="entry name" value="Ank_2"/>
    <property type="match status" value="1"/>
</dbReference>
<dbReference type="SUPFAM" id="SSF140860">
    <property type="entry name" value="Pseudo ankyrin repeat-like"/>
    <property type="match status" value="1"/>
</dbReference>
<organism evidence="1 2">
    <name type="scientific">Heterostelium pallidum (strain ATCC 26659 / Pp 5 / PN500)</name>
    <name type="common">Cellular slime mold</name>
    <name type="synonym">Polysphondylium pallidum</name>
    <dbReference type="NCBI Taxonomy" id="670386"/>
    <lineage>
        <taxon>Eukaryota</taxon>
        <taxon>Amoebozoa</taxon>
        <taxon>Evosea</taxon>
        <taxon>Eumycetozoa</taxon>
        <taxon>Dictyostelia</taxon>
        <taxon>Acytosteliales</taxon>
        <taxon>Acytosteliaceae</taxon>
        <taxon>Heterostelium</taxon>
    </lineage>
</organism>
<dbReference type="PANTHER" id="PTHR46586:SF3">
    <property type="entry name" value="ANKYRIN REPEAT-CONTAINING PROTEIN"/>
    <property type="match status" value="1"/>
</dbReference>
<sequence length="683" mass="79141">MEKDKFLQIFNNIVLNKLIFKHVSSIHDVVYKGLEKFSWSELIKYPDIMAGNSYLNELKLYYTDHSITFDFPTIEAAIKSGSFEILKYLVDMLKLISSSSLHQKVYFDDILKYAAEHGSLEKVKYICEEFSKKRLNYYNALMVAPLSGDIEIVKYLADKLENCGYSQSRKEGDINTDVTFDSAAKVGRIDIIEWLAEHRSEDRAGSNMYYGAINGGHPHIVQYLLDINEPRREEPHERYGTLFDYSIYCDQLEIAKLLHQHNIRESFENLIDVAALDVNLDTIKWLNDNTTVTATQQAMDNAAFKNNIEILKWLKQHRTEGCSHHGFLDACHKGYMEVAQWLWLNYHETIILEPNVAIDAAIGNGNLELAKWLFTDLNQRPSALGMDQVAMNNHKHILKWLVDNSLFSFSTSAIENLSRTGNLEMIKWLNEYDPSVGCTERAIYIAVYHGQFETMKWLRENRTEISSMKTLKHGIYRGGAEVINWALDNFEIDLDHMLNNAIIMNKSEEVEIIIKRNPSFILDNICILDSFFNANQETIKFFHDNNIPGVFNDKSMESAIKGMQIPLVKWLYENRSDCQCTIAGFVVAIETGHMEMIEYLLSKHPEFANQLTKPNELLKHYFKKDDIEMIEFILEKINFSKKVLNQYQRSIKSKDYSKISKQLLQDIISKENISPKQKILIEK</sequence>
<dbReference type="Pfam" id="PF13637">
    <property type="entry name" value="Ank_4"/>
    <property type="match status" value="1"/>
</dbReference>
<dbReference type="OMA" id="KYLNECH"/>
<dbReference type="AlphaFoldDB" id="D3BTF1"/>
<dbReference type="EMBL" id="ADBJ01000056">
    <property type="protein sequence ID" value="EFA75368.1"/>
    <property type="molecule type" value="Genomic_DNA"/>
</dbReference>
<dbReference type="InParanoid" id="D3BTF1"/>
<comment type="caution">
    <text evidence="1">The sequence shown here is derived from an EMBL/GenBank/DDBJ whole genome shotgun (WGS) entry which is preliminary data.</text>
</comment>
<dbReference type="PANTHER" id="PTHR46586">
    <property type="entry name" value="ANKYRIN REPEAT-CONTAINING PROTEIN"/>
    <property type="match status" value="1"/>
</dbReference>
<proteinExistence type="predicted"/>
<dbReference type="SMART" id="SM00248">
    <property type="entry name" value="ANK"/>
    <property type="match status" value="7"/>
</dbReference>
<evidence type="ECO:0008006" key="3">
    <source>
        <dbReference type="Google" id="ProtNLM"/>
    </source>
</evidence>
<name>D3BTF1_HETP5</name>